<evidence type="ECO:0000313" key="3">
    <source>
        <dbReference type="Proteomes" id="UP000593686"/>
    </source>
</evidence>
<dbReference type="Pfam" id="PF01832">
    <property type="entry name" value="Glucosaminidase"/>
    <property type="match status" value="1"/>
</dbReference>
<feature type="domain" description="Mannosyl-glycoprotein endo-beta-N-acetylglucosamidase-like" evidence="1">
    <location>
        <begin position="67"/>
        <end position="166"/>
    </location>
</feature>
<dbReference type="EMBL" id="MT774389">
    <property type="protein sequence ID" value="QOR59351.1"/>
    <property type="molecule type" value="Genomic_DNA"/>
</dbReference>
<dbReference type="RefSeq" id="YP_010111509.1">
    <property type="nucleotide sequence ID" value="NC_055882.1"/>
</dbReference>
<keyword evidence="3" id="KW-1185">Reference proteome</keyword>
<dbReference type="KEGG" id="vg:65129913"/>
<name>A0A7M1RZM1_9CAUD</name>
<accession>A0A7M1RZM1</accession>
<sequence length="181" mass="21306">MKNKWLKALIVAATVVSWSIIIVLLLQVKSIVSQQPKVETIPIIEVADTIINEQPKFFSQTPKEGLEEALSYYGLEHKDIVYAQAVLETGHFKSKACLKYNNLFGLYNSKEKRYCKFNHWTESIVAYKEWIQKKYQPPNNYYTFLEEINYAEGKSYTRLLKEIVKNRKDDKRRHTERSSFT</sequence>
<dbReference type="InterPro" id="IPR002901">
    <property type="entry name" value="MGlyc_endo_b_GlcNAc-like_dom"/>
</dbReference>
<evidence type="ECO:0000259" key="1">
    <source>
        <dbReference type="Pfam" id="PF01832"/>
    </source>
</evidence>
<protein>
    <recommendedName>
        <fullName evidence="1">Mannosyl-glycoprotein endo-beta-N-acetylglucosamidase-like domain-containing protein</fullName>
    </recommendedName>
</protein>
<dbReference type="GeneID" id="65129913"/>
<dbReference type="Proteomes" id="UP000593686">
    <property type="component" value="Genome"/>
</dbReference>
<dbReference type="GO" id="GO:0004040">
    <property type="term" value="F:amidase activity"/>
    <property type="evidence" value="ECO:0007669"/>
    <property type="project" value="InterPro"/>
</dbReference>
<evidence type="ECO:0000313" key="2">
    <source>
        <dbReference type="EMBL" id="QOR59351.1"/>
    </source>
</evidence>
<reference evidence="2 3" key="1">
    <citation type="submission" date="2020-07" db="EMBL/GenBank/DDBJ databases">
        <title>Taxonomic proposal: Crassvirales, a new order of highly abundant and diverse bacterial viruses.</title>
        <authorList>
            <person name="Shkoporov A.N."/>
            <person name="Stockdale S.R."/>
            <person name="Guerin E."/>
            <person name="Ross R.P."/>
            <person name="Hill C."/>
        </authorList>
    </citation>
    <scope>NUCLEOTIDE SEQUENCE [LARGE SCALE GENOMIC DNA]</scope>
</reference>
<dbReference type="Gene3D" id="1.10.530.10">
    <property type="match status" value="1"/>
</dbReference>
<organism evidence="2 3">
    <name type="scientific">uncultured phage cr116_1</name>
    <dbReference type="NCBI Taxonomy" id="2772073"/>
    <lineage>
        <taxon>Viruses</taxon>
        <taxon>Duplodnaviria</taxon>
        <taxon>Heunggongvirae</taxon>
        <taxon>Uroviricota</taxon>
        <taxon>Caudoviricetes</taxon>
        <taxon>Crassvirales</taxon>
        <taxon>Steigviridae</taxon>
        <taxon>Asinivirinae</taxon>
        <taxon>Pamirivirus</taxon>
        <taxon>Pamirivirus faecium</taxon>
    </lineage>
</organism>
<proteinExistence type="predicted"/>